<organism evidence="6 7">
    <name type="scientific">Methanobrevibacter gottschalkii</name>
    <dbReference type="NCBI Taxonomy" id="190974"/>
    <lineage>
        <taxon>Archaea</taxon>
        <taxon>Methanobacteriati</taxon>
        <taxon>Methanobacteriota</taxon>
        <taxon>Methanomada group</taxon>
        <taxon>Methanobacteria</taxon>
        <taxon>Methanobacteriales</taxon>
        <taxon>Methanobacteriaceae</taxon>
        <taxon>Methanobrevibacter</taxon>
    </lineage>
</organism>
<dbReference type="RefSeq" id="WP_091698987.1">
    <property type="nucleotide sequence ID" value="NZ_FOAK01000003.1"/>
</dbReference>
<evidence type="ECO:0000259" key="4">
    <source>
        <dbReference type="PROSITE" id="PS51898"/>
    </source>
</evidence>
<feature type="domain" description="Tyr recombinase" evidence="4">
    <location>
        <begin position="123"/>
        <end position="322"/>
    </location>
</feature>
<evidence type="ECO:0000313" key="7">
    <source>
        <dbReference type="Proteomes" id="UP000199506"/>
    </source>
</evidence>
<feature type="domain" description="Core-binding (CB)" evidence="5">
    <location>
        <begin position="8"/>
        <end position="103"/>
    </location>
</feature>
<evidence type="ECO:0000256" key="2">
    <source>
        <dbReference type="ARBA" id="ARBA00023172"/>
    </source>
</evidence>
<dbReference type="InterPro" id="IPR002104">
    <property type="entry name" value="Integrase_catalytic"/>
</dbReference>
<dbReference type="GO" id="GO:0015074">
    <property type="term" value="P:DNA integration"/>
    <property type="evidence" value="ECO:0007669"/>
    <property type="project" value="InterPro"/>
</dbReference>
<dbReference type="Pfam" id="PF00589">
    <property type="entry name" value="Phage_integrase"/>
    <property type="match status" value="1"/>
</dbReference>
<reference evidence="6 7" key="1">
    <citation type="submission" date="2016-10" db="EMBL/GenBank/DDBJ databases">
        <authorList>
            <person name="de Groot N.N."/>
        </authorList>
    </citation>
    <scope>NUCLEOTIDE SEQUENCE [LARGE SCALE GENOMIC DNA]</scope>
    <source>
        <strain evidence="6 7">DSM 11978</strain>
    </source>
</reference>
<dbReference type="PROSITE" id="PS51900">
    <property type="entry name" value="CB"/>
    <property type="match status" value="1"/>
</dbReference>
<keyword evidence="2" id="KW-0233">DNA recombination</keyword>
<evidence type="ECO:0000259" key="5">
    <source>
        <dbReference type="PROSITE" id="PS51900"/>
    </source>
</evidence>
<dbReference type="InterPro" id="IPR011010">
    <property type="entry name" value="DNA_brk_join_enz"/>
</dbReference>
<dbReference type="Proteomes" id="UP000199506">
    <property type="component" value="Unassembled WGS sequence"/>
</dbReference>
<dbReference type="InterPro" id="IPR013762">
    <property type="entry name" value="Integrase-like_cat_sf"/>
</dbReference>
<protein>
    <submittedName>
        <fullName evidence="6">Phage integrase family protein</fullName>
    </submittedName>
</protein>
<name>A0A1H7I310_9EURY</name>
<dbReference type="EMBL" id="FOAK01000003">
    <property type="protein sequence ID" value="SEK56936.1"/>
    <property type="molecule type" value="Genomic_DNA"/>
</dbReference>
<sequence length="395" mass="46165">MRNKITTMNTIDILNQFSDERNHSTNTRYAYLQSIRIFEKYTETSLRNIMYLAEQDQINQINWKNQSLRLYLINFRKYLYDKYKINAAKQHLSRVIAVFRHYEITIEKLPYFSIKHATPSIPINPDLMIDREILKLCINIKNPLLKSITLFMSSSGMSKTDTLKLTVQDFLDATSEYHNTNNISDALSILKDNTQIIGYWDNNQRSKTGEIYYTFNSNESSTAIVQYLLTREKLTLESPLFDISSKYLSDLFKETNDKLRLGCNGQYSRFTAHMLRRYHATQLVEAGMDTEKINILQGRKPKSIAYKSYIKIKPSKLKQEYIAALPFLVVEDLNKVKTELDVTKEKNNQLETKVAERDKIINDYESILSDIDVRINEKIKEAMGNRGDDLDDLFV</sequence>
<dbReference type="PROSITE" id="PS51898">
    <property type="entry name" value="TYR_RECOMBINASE"/>
    <property type="match status" value="1"/>
</dbReference>
<evidence type="ECO:0000313" key="6">
    <source>
        <dbReference type="EMBL" id="SEK56936.1"/>
    </source>
</evidence>
<dbReference type="GO" id="GO:0006310">
    <property type="term" value="P:DNA recombination"/>
    <property type="evidence" value="ECO:0007669"/>
    <property type="project" value="UniProtKB-KW"/>
</dbReference>
<dbReference type="SUPFAM" id="SSF56349">
    <property type="entry name" value="DNA breaking-rejoining enzymes"/>
    <property type="match status" value="1"/>
</dbReference>
<evidence type="ECO:0000256" key="1">
    <source>
        <dbReference type="ARBA" id="ARBA00023125"/>
    </source>
</evidence>
<gene>
    <name evidence="6" type="ORF">SAMN05216439_1136</name>
</gene>
<keyword evidence="1 3" id="KW-0238">DNA-binding</keyword>
<dbReference type="InterPro" id="IPR044068">
    <property type="entry name" value="CB"/>
</dbReference>
<proteinExistence type="predicted"/>
<dbReference type="STRING" id="190974.SAMN05216439_1136"/>
<dbReference type="Gene3D" id="1.10.443.10">
    <property type="entry name" value="Intergrase catalytic core"/>
    <property type="match status" value="1"/>
</dbReference>
<accession>A0A1H7I310</accession>
<evidence type="ECO:0000256" key="3">
    <source>
        <dbReference type="PROSITE-ProRule" id="PRU01248"/>
    </source>
</evidence>
<dbReference type="GO" id="GO:0003677">
    <property type="term" value="F:DNA binding"/>
    <property type="evidence" value="ECO:0007669"/>
    <property type="project" value="UniProtKB-UniRule"/>
</dbReference>
<dbReference type="AlphaFoldDB" id="A0A1H7I310"/>
<dbReference type="OrthoDB" id="78358at2157"/>